<dbReference type="InterPro" id="IPR005467">
    <property type="entry name" value="His_kinase_dom"/>
</dbReference>
<dbReference type="PANTHER" id="PTHR45436:SF1">
    <property type="entry name" value="SENSOR PROTEIN QSEC"/>
    <property type="match status" value="1"/>
</dbReference>
<organism evidence="12 13">
    <name type="scientific">Rugamonas rivuli</name>
    <dbReference type="NCBI Taxonomy" id="2743358"/>
    <lineage>
        <taxon>Bacteria</taxon>
        <taxon>Pseudomonadati</taxon>
        <taxon>Pseudomonadota</taxon>
        <taxon>Betaproteobacteria</taxon>
        <taxon>Burkholderiales</taxon>
        <taxon>Oxalobacteraceae</taxon>
        <taxon>Telluria group</taxon>
        <taxon>Rugamonas</taxon>
    </lineage>
</organism>
<dbReference type="SUPFAM" id="SSF47384">
    <property type="entry name" value="Homodimeric domain of signal transducing histidine kinase"/>
    <property type="match status" value="1"/>
</dbReference>
<dbReference type="Pfam" id="PF00512">
    <property type="entry name" value="HisKA"/>
    <property type="match status" value="1"/>
</dbReference>
<dbReference type="AlphaFoldDB" id="A0A843S7S3"/>
<evidence type="ECO:0000256" key="1">
    <source>
        <dbReference type="ARBA" id="ARBA00000085"/>
    </source>
</evidence>
<evidence type="ECO:0000256" key="6">
    <source>
        <dbReference type="ARBA" id="ARBA00022692"/>
    </source>
</evidence>
<dbReference type="CDD" id="cd00082">
    <property type="entry name" value="HisKA"/>
    <property type="match status" value="1"/>
</dbReference>
<keyword evidence="4" id="KW-0597">Phosphoprotein</keyword>
<dbReference type="Gene3D" id="1.10.287.130">
    <property type="match status" value="1"/>
</dbReference>
<dbReference type="InterPro" id="IPR036097">
    <property type="entry name" value="HisK_dim/P_sf"/>
</dbReference>
<dbReference type="InterPro" id="IPR004358">
    <property type="entry name" value="Sig_transdc_His_kin-like_C"/>
</dbReference>
<feature type="transmembrane region" description="Helical" evidence="10">
    <location>
        <begin position="12"/>
        <end position="35"/>
    </location>
</feature>
<keyword evidence="7 12" id="KW-0418">Kinase</keyword>
<dbReference type="InterPro" id="IPR036890">
    <property type="entry name" value="HATPase_C_sf"/>
</dbReference>
<reference evidence="12 13" key="1">
    <citation type="submission" date="2019-10" db="EMBL/GenBank/DDBJ databases">
        <title>Two novel species isolated from a subtropical stream in China.</title>
        <authorList>
            <person name="Lu H."/>
        </authorList>
    </citation>
    <scope>NUCLEOTIDE SEQUENCE [LARGE SCALE GENOMIC DNA]</scope>
    <source>
        <strain evidence="12 13">FT103W</strain>
    </source>
</reference>
<keyword evidence="6 10" id="KW-0812">Transmembrane</keyword>
<keyword evidence="8 10" id="KW-1133">Transmembrane helix</keyword>
<comment type="catalytic activity">
    <reaction evidence="1">
        <text>ATP + protein L-histidine = ADP + protein N-phospho-L-histidine.</text>
        <dbReference type="EC" id="2.7.13.3"/>
    </reaction>
</comment>
<evidence type="ECO:0000256" key="2">
    <source>
        <dbReference type="ARBA" id="ARBA00004370"/>
    </source>
</evidence>
<dbReference type="InterPro" id="IPR013727">
    <property type="entry name" value="2CSK_N"/>
</dbReference>
<dbReference type="PRINTS" id="PR00344">
    <property type="entry name" value="BCTRLSENSOR"/>
</dbReference>
<evidence type="ECO:0000313" key="12">
    <source>
        <dbReference type="EMBL" id="MQA18518.1"/>
    </source>
</evidence>
<sequence>MNKPQPSLRRQLLLHLAIPILVVLTLGAVGGMFIARHIGYQVHDQWLLDSAMTLAAQIKSEDGRVRLALPPEAVQMFQWDRVDRIYWQTSSSRQGNLLSNAVIPPAPAAKATEQPAFYDAVLDGRLIRVVSMDMPAPSGVNDTIHIQVAETMNKREQVAGKIFSQWAPLQIAVMVMGGVFIWLAVTRSLSKVDSVAARLGSYETANLAPVADTENMPAEIKPLINAINLLIAKLSDEQESQKRFISNAAHQLRTPLATLQVQTQRALRERDVSKRDQALDDVHRAVTRLHRVAHQLLTLMRSEHQAEKHLNLDNVDLADLAREEVERWADNALDKQIDLGYEGPEHGVVIFGNAHLLRELMGNLIDNAIRYNRPGGVVTLALHADPVHLSVEDDGPGIPAHERSLVLERFYRGSSSDVAGGCGLGLPIAFEIAARHQAQLRIASQAAERGTRVEVLFSPVK</sequence>
<gene>
    <name evidence="12" type="ORF">GEV01_03205</name>
</gene>
<proteinExistence type="predicted"/>
<protein>
    <recommendedName>
        <fullName evidence="3">histidine kinase</fullName>
        <ecNumber evidence="3">2.7.13.3</ecNumber>
    </recommendedName>
</protein>
<evidence type="ECO:0000313" key="13">
    <source>
        <dbReference type="Proteomes" id="UP000444318"/>
    </source>
</evidence>
<dbReference type="GO" id="GO:0005886">
    <property type="term" value="C:plasma membrane"/>
    <property type="evidence" value="ECO:0007669"/>
    <property type="project" value="TreeGrafter"/>
</dbReference>
<keyword evidence="5" id="KW-0808">Transferase</keyword>
<dbReference type="PANTHER" id="PTHR45436">
    <property type="entry name" value="SENSOR HISTIDINE KINASE YKOH"/>
    <property type="match status" value="1"/>
</dbReference>
<keyword evidence="13" id="KW-1185">Reference proteome</keyword>
<dbReference type="Proteomes" id="UP000444318">
    <property type="component" value="Unassembled WGS sequence"/>
</dbReference>
<dbReference type="EMBL" id="WHUF01000001">
    <property type="protein sequence ID" value="MQA18518.1"/>
    <property type="molecule type" value="Genomic_DNA"/>
</dbReference>
<dbReference type="EC" id="2.7.13.3" evidence="3"/>
<comment type="subcellular location">
    <subcellularLocation>
        <location evidence="2">Membrane</location>
    </subcellularLocation>
</comment>
<evidence type="ECO:0000256" key="10">
    <source>
        <dbReference type="SAM" id="Phobius"/>
    </source>
</evidence>
<evidence type="ECO:0000256" key="3">
    <source>
        <dbReference type="ARBA" id="ARBA00012438"/>
    </source>
</evidence>
<evidence type="ECO:0000256" key="5">
    <source>
        <dbReference type="ARBA" id="ARBA00022679"/>
    </source>
</evidence>
<evidence type="ECO:0000256" key="7">
    <source>
        <dbReference type="ARBA" id="ARBA00022777"/>
    </source>
</evidence>
<dbReference type="SMART" id="SM00388">
    <property type="entry name" value="HisKA"/>
    <property type="match status" value="1"/>
</dbReference>
<dbReference type="InterPro" id="IPR003594">
    <property type="entry name" value="HATPase_dom"/>
</dbReference>
<dbReference type="PROSITE" id="PS50109">
    <property type="entry name" value="HIS_KIN"/>
    <property type="match status" value="1"/>
</dbReference>
<dbReference type="Pfam" id="PF02518">
    <property type="entry name" value="HATPase_c"/>
    <property type="match status" value="1"/>
</dbReference>
<feature type="domain" description="Histidine kinase" evidence="11">
    <location>
        <begin position="247"/>
        <end position="461"/>
    </location>
</feature>
<accession>A0A843S7S3</accession>
<comment type="caution">
    <text evidence="12">The sequence shown here is derived from an EMBL/GenBank/DDBJ whole genome shotgun (WGS) entry which is preliminary data.</text>
</comment>
<dbReference type="SMART" id="SM00387">
    <property type="entry name" value="HATPase_c"/>
    <property type="match status" value="1"/>
</dbReference>
<dbReference type="InterPro" id="IPR050428">
    <property type="entry name" value="TCS_sensor_his_kinase"/>
</dbReference>
<dbReference type="Gene3D" id="3.30.565.10">
    <property type="entry name" value="Histidine kinase-like ATPase, C-terminal domain"/>
    <property type="match status" value="1"/>
</dbReference>
<dbReference type="InterPro" id="IPR003661">
    <property type="entry name" value="HisK_dim/P_dom"/>
</dbReference>
<dbReference type="SUPFAM" id="SSF55874">
    <property type="entry name" value="ATPase domain of HSP90 chaperone/DNA topoisomerase II/histidine kinase"/>
    <property type="match status" value="1"/>
</dbReference>
<dbReference type="Pfam" id="PF08521">
    <property type="entry name" value="2CSK_N"/>
    <property type="match status" value="1"/>
</dbReference>
<evidence type="ECO:0000259" key="11">
    <source>
        <dbReference type="PROSITE" id="PS50109"/>
    </source>
</evidence>
<keyword evidence="9 10" id="KW-0472">Membrane</keyword>
<dbReference type="RefSeq" id="WP_152801628.1">
    <property type="nucleotide sequence ID" value="NZ_WHUF01000001.1"/>
</dbReference>
<dbReference type="GO" id="GO:0000155">
    <property type="term" value="F:phosphorelay sensor kinase activity"/>
    <property type="evidence" value="ECO:0007669"/>
    <property type="project" value="InterPro"/>
</dbReference>
<dbReference type="CDD" id="cd00075">
    <property type="entry name" value="HATPase"/>
    <property type="match status" value="1"/>
</dbReference>
<evidence type="ECO:0000256" key="4">
    <source>
        <dbReference type="ARBA" id="ARBA00022553"/>
    </source>
</evidence>
<name>A0A843S7S3_9BURK</name>
<evidence type="ECO:0000256" key="8">
    <source>
        <dbReference type="ARBA" id="ARBA00022989"/>
    </source>
</evidence>
<evidence type="ECO:0000256" key="9">
    <source>
        <dbReference type="ARBA" id="ARBA00023136"/>
    </source>
</evidence>